<dbReference type="GO" id="GO:0003684">
    <property type="term" value="F:damaged DNA binding"/>
    <property type="evidence" value="ECO:0007669"/>
    <property type="project" value="InterPro"/>
</dbReference>
<dbReference type="EMBL" id="ACHJ01000110">
    <property type="protein sequence ID" value="EEI16912.1"/>
    <property type="molecule type" value="Genomic_DNA"/>
</dbReference>
<comment type="caution">
    <text evidence="6">The sequence shown here is derived from an EMBL/GenBank/DDBJ whole genome shotgun (WGS) entry which is preliminary data.</text>
</comment>
<keyword evidence="4" id="KW-0239">DNA-directed DNA polymerase</keyword>
<dbReference type="NCBIfam" id="NF002882">
    <property type="entry name" value="PRK03348.1"/>
    <property type="match status" value="1"/>
</dbReference>
<dbReference type="InterPro" id="IPR043502">
    <property type="entry name" value="DNA/RNA_pol_sf"/>
</dbReference>
<feature type="binding site" evidence="4">
    <location>
        <position position="9"/>
    </location>
    <ligand>
        <name>Mg(2+)</name>
        <dbReference type="ChEBI" id="CHEBI:18420"/>
    </ligand>
</feature>
<dbReference type="GO" id="GO:0006261">
    <property type="term" value="P:DNA-templated DNA replication"/>
    <property type="evidence" value="ECO:0007669"/>
    <property type="project" value="UniProtKB-UniRule"/>
</dbReference>
<protein>
    <recommendedName>
        <fullName evidence="4">DNA polymerase IV</fullName>
        <shortName evidence="4">Pol IV</shortName>
        <ecNumber evidence="4">2.7.7.7</ecNumber>
    </recommendedName>
</protein>
<dbReference type="AlphaFoldDB" id="C0XS17"/>
<organism evidence="6 7">
    <name type="scientific">Corynebacterium lipophiloflavum (strain ATCC 700352 / DSM 44291 / CCUG 37336 / JCM 10383 / DMMZ 1944)</name>
    <dbReference type="NCBI Taxonomy" id="525263"/>
    <lineage>
        <taxon>Bacteria</taxon>
        <taxon>Bacillati</taxon>
        <taxon>Actinomycetota</taxon>
        <taxon>Actinomycetes</taxon>
        <taxon>Mycobacteriales</taxon>
        <taxon>Corynebacteriaceae</taxon>
        <taxon>Corynebacterium</taxon>
    </lineage>
</organism>
<keyword evidence="4" id="KW-0963">Cytoplasm</keyword>
<dbReference type="GO" id="GO:0005829">
    <property type="term" value="C:cytosol"/>
    <property type="evidence" value="ECO:0007669"/>
    <property type="project" value="TreeGrafter"/>
</dbReference>
<keyword evidence="4 6" id="KW-0808">Transferase</keyword>
<dbReference type="RefSeq" id="WP_006839963.1">
    <property type="nucleotide sequence ID" value="NZ_GG667192.1"/>
</dbReference>
<dbReference type="InterPro" id="IPR001126">
    <property type="entry name" value="UmuC"/>
</dbReference>
<dbReference type="InterPro" id="IPR043128">
    <property type="entry name" value="Rev_trsase/Diguanyl_cyclase"/>
</dbReference>
<keyword evidence="4" id="KW-0235">DNA replication</keyword>
<dbReference type="GO" id="GO:0009432">
    <property type="term" value="P:SOS response"/>
    <property type="evidence" value="ECO:0007669"/>
    <property type="project" value="TreeGrafter"/>
</dbReference>
<dbReference type="STRING" id="525263.HMPREF0298_1237"/>
<keyword evidence="4" id="KW-0479">Metal-binding</keyword>
<dbReference type="InterPro" id="IPR036775">
    <property type="entry name" value="DNA_pol_Y-fam_lit_finger_sf"/>
</dbReference>
<evidence type="ECO:0000313" key="7">
    <source>
        <dbReference type="Proteomes" id="UP000006196"/>
    </source>
</evidence>
<dbReference type="GO" id="GO:0006281">
    <property type="term" value="P:DNA repair"/>
    <property type="evidence" value="ECO:0007669"/>
    <property type="project" value="UniProtKB-UniRule"/>
</dbReference>
<dbReference type="EC" id="2.7.7.7" evidence="4"/>
<comment type="subcellular location">
    <subcellularLocation>
        <location evidence="4">Cytoplasm</location>
    </subcellularLocation>
</comment>
<dbReference type="Pfam" id="PF11799">
    <property type="entry name" value="IMS_C"/>
    <property type="match status" value="1"/>
</dbReference>
<dbReference type="eggNOG" id="COG0389">
    <property type="taxonomic scope" value="Bacteria"/>
</dbReference>
<evidence type="ECO:0000256" key="1">
    <source>
        <dbReference type="ARBA" id="ARBA00010945"/>
    </source>
</evidence>
<keyword evidence="4" id="KW-0238">DNA-binding</keyword>
<keyword evidence="4" id="KW-0234">DNA repair</keyword>
<dbReference type="SUPFAM" id="SSF56672">
    <property type="entry name" value="DNA/RNA polymerases"/>
    <property type="match status" value="1"/>
</dbReference>
<feature type="active site" evidence="4">
    <location>
        <position position="105"/>
    </location>
</feature>
<gene>
    <name evidence="4 6" type="primary">dinB</name>
    <name evidence="6" type="ORF">HMPREF0298_1237</name>
</gene>
<keyword evidence="4" id="KW-0227">DNA damage</keyword>
<feature type="domain" description="UmuC" evidence="5">
    <location>
        <begin position="5"/>
        <end position="187"/>
    </location>
</feature>
<dbReference type="Gene3D" id="3.30.1490.100">
    <property type="entry name" value="DNA polymerase, Y-family, little finger domain"/>
    <property type="match status" value="1"/>
</dbReference>
<dbReference type="HOGENOM" id="CLU_012348_1_0_11"/>
<comment type="catalytic activity">
    <reaction evidence="3 4">
        <text>DNA(n) + a 2'-deoxyribonucleoside 5'-triphosphate = DNA(n+1) + diphosphate</text>
        <dbReference type="Rhea" id="RHEA:22508"/>
        <dbReference type="Rhea" id="RHEA-COMP:17339"/>
        <dbReference type="Rhea" id="RHEA-COMP:17340"/>
        <dbReference type="ChEBI" id="CHEBI:33019"/>
        <dbReference type="ChEBI" id="CHEBI:61560"/>
        <dbReference type="ChEBI" id="CHEBI:173112"/>
        <dbReference type="EC" id="2.7.7.7"/>
    </reaction>
</comment>
<feature type="site" description="Substrate discrimination" evidence="4">
    <location>
        <position position="14"/>
    </location>
</feature>
<comment type="function">
    <text evidence="2 4">Poorly processive, error-prone DNA polymerase involved in untargeted mutagenesis. Copies undamaged DNA at stalled replication forks, which arise in vivo from mismatched or misaligned primer ends. These misaligned primers can be extended by PolIV. Exhibits no 3'-5' exonuclease (proofreading) activity. May be involved in translesional synthesis, in conjunction with the beta clamp from PolIII.</text>
</comment>
<name>C0XS17_CORLD</name>
<evidence type="ECO:0000256" key="3">
    <source>
        <dbReference type="ARBA" id="ARBA00049244"/>
    </source>
</evidence>
<evidence type="ECO:0000256" key="2">
    <source>
        <dbReference type="ARBA" id="ARBA00025589"/>
    </source>
</evidence>
<accession>C0XS17</accession>
<comment type="cofactor">
    <cofactor evidence="4">
        <name>Mg(2+)</name>
        <dbReference type="ChEBI" id="CHEBI:18420"/>
    </cofactor>
    <text evidence="4">Binds 2 magnesium ions per subunit.</text>
</comment>
<evidence type="ECO:0000313" key="6">
    <source>
        <dbReference type="EMBL" id="EEI16912.1"/>
    </source>
</evidence>
<keyword evidence="4 6" id="KW-0548">Nucleotidyltransferase</keyword>
<keyword evidence="4" id="KW-0460">Magnesium</keyword>
<dbReference type="OrthoDB" id="9808813at2"/>
<dbReference type="Pfam" id="PF11798">
    <property type="entry name" value="IMS_HHH"/>
    <property type="match status" value="1"/>
</dbReference>
<dbReference type="PANTHER" id="PTHR11076">
    <property type="entry name" value="DNA REPAIR POLYMERASE UMUC / TRANSFERASE FAMILY MEMBER"/>
    <property type="match status" value="1"/>
</dbReference>
<dbReference type="GO" id="GO:0042276">
    <property type="term" value="P:error-prone translesion synthesis"/>
    <property type="evidence" value="ECO:0007669"/>
    <property type="project" value="TreeGrafter"/>
</dbReference>
<dbReference type="Gene3D" id="3.30.70.270">
    <property type="match status" value="1"/>
</dbReference>
<evidence type="ECO:0000256" key="4">
    <source>
        <dbReference type="HAMAP-Rule" id="MF_01113"/>
    </source>
</evidence>
<dbReference type="NCBIfam" id="NF002677">
    <property type="entry name" value="PRK02406.1"/>
    <property type="match status" value="1"/>
</dbReference>
<dbReference type="Proteomes" id="UP000006196">
    <property type="component" value="Unassembled WGS sequence"/>
</dbReference>
<feature type="binding site" evidence="4">
    <location>
        <position position="104"/>
    </location>
    <ligand>
        <name>Mg(2+)</name>
        <dbReference type="ChEBI" id="CHEBI:18420"/>
    </ligand>
</feature>
<comment type="similarity">
    <text evidence="1 4">Belongs to the DNA polymerase type-Y family.</text>
</comment>
<dbReference type="CDD" id="cd03586">
    <property type="entry name" value="PolY_Pol_IV_kappa"/>
    <property type="match status" value="1"/>
</dbReference>
<keyword evidence="7" id="KW-1185">Reference proteome</keyword>
<dbReference type="Gene3D" id="1.10.150.20">
    <property type="entry name" value="5' to 3' exonuclease, C-terminal subdomain"/>
    <property type="match status" value="1"/>
</dbReference>
<dbReference type="PANTHER" id="PTHR11076:SF33">
    <property type="entry name" value="DNA POLYMERASE KAPPA"/>
    <property type="match status" value="1"/>
</dbReference>
<dbReference type="Pfam" id="PF00817">
    <property type="entry name" value="IMS"/>
    <property type="match status" value="1"/>
</dbReference>
<reference evidence="6" key="1">
    <citation type="submission" date="2009-01" db="EMBL/GenBank/DDBJ databases">
        <authorList>
            <person name="Qin X."/>
            <person name="Bachman B."/>
            <person name="Battles P."/>
            <person name="Bell A."/>
            <person name="Bess C."/>
            <person name="Bickham C."/>
            <person name="Chaboub L."/>
            <person name="Chen D."/>
            <person name="Coyle M."/>
            <person name="Deiros D.R."/>
            <person name="Dinh H."/>
            <person name="Forbes L."/>
            <person name="Fowler G."/>
            <person name="Francisco L."/>
            <person name="Fu Q."/>
            <person name="Gubbala S."/>
            <person name="Hale W."/>
            <person name="Han Y."/>
            <person name="Hemphill L."/>
            <person name="Highlander S.K."/>
            <person name="Hirani K."/>
            <person name="Hogues M."/>
            <person name="Jackson L."/>
            <person name="Jakkamsetti A."/>
            <person name="Javaid M."/>
            <person name="Jiang H."/>
            <person name="Korchina V."/>
            <person name="Kovar C."/>
            <person name="Lara F."/>
            <person name="Lee S."/>
            <person name="Mata R."/>
            <person name="Mathew T."/>
            <person name="Moen C."/>
            <person name="Morales K."/>
            <person name="Munidasa M."/>
            <person name="Nazareth L."/>
            <person name="Ngo R."/>
            <person name="Nguyen L."/>
            <person name="Okwuonu G."/>
            <person name="Ongeri F."/>
            <person name="Patil S."/>
            <person name="Petrosino J."/>
            <person name="Pham C."/>
            <person name="Pham P."/>
            <person name="Pu L.-L."/>
            <person name="Puazo M."/>
            <person name="Raj R."/>
            <person name="Reid J."/>
            <person name="Rouhana J."/>
            <person name="Saada N."/>
            <person name="Shang Y."/>
            <person name="Simmons D."/>
            <person name="Thornton R."/>
            <person name="Warren J."/>
            <person name="Weissenberger G."/>
            <person name="Zhang J."/>
            <person name="Zhang L."/>
            <person name="Zhou C."/>
            <person name="Zhu D."/>
            <person name="Muzny D."/>
            <person name="Worley K."/>
            <person name="Gibbs R."/>
        </authorList>
    </citation>
    <scope>NUCLEOTIDE SEQUENCE [LARGE SCALE GENOMIC DNA]</scope>
    <source>
        <strain evidence="6">DSM 44291</strain>
    </source>
</reference>
<sequence length="455" mass="49060">MARWVLHIDMDAFYASCEQLTRPTLKGRPVLVAGVSGRGVVAGASYEARKYGARSAMPTHRAARLVGPKVVLVAPRRAVYSTASRRVFEVIARHVAVVEQLSIDEAFMEPAELAGASPEEVRAWADTLRATIKEETGLPSSIGAGSGKQYAKIGSGLAKPDGVFVIPRAEQLEILHPLPVSQLWGVGPVTEAKLASVGIETIGDFAALSEREVEIALGGAVAKHLWALARGIDNREVAPRAEAKQISSEHTYPQDLTTAPQVNEALTRAAAESHRRLLHDGRGARTVSVKLRMADFRVETRSATLPYATDDAETLAATAFKLVRYPDEVGPIRLVGVSYSGLEDALQDVLFPELDQVNSAGSVSSDIEVGVSDHAEPVHVEITDAPSGWRATQDVYHPEYGHGWIQGTGHGWVTVRFETRATGPGRTRTLRVDDADLSAADPVDSLAWEDWLPPE</sequence>
<proteinExistence type="inferred from homology"/>
<comment type="subunit">
    <text evidence="4">Monomer.</text>
</comment>
<dbReference type="SUPFAM" id="SSF100879">
    <property type="entry name" value="Lesion bypass DNA polymerase (Y-family), little finger domain"/>
    <property type="match status" value="1"/>
</dbReference>
<dbReference type="HAMAP" id="MF_01113">
    <property type="entry name" value="DNApol_IV"/>
    <property type="match status" value="1"/>
</dbReference>
<dbReference type="PROSITE" id="PS50173">
    <property type="entry name" value="UMUC"/>
    <property type="match status" value="1"/>
</dbReference>
<dbReference type="InterPro" id="IPR022880">
    <property type="entry name" value="DNApol_IV"/>
</dbReference>
<dbReference type="InterPro" id="IPR024728">
    <property type="entry name" value="PolY_HhH_motif"/>
</dbReference>
<dbReference type="Gene3D" id="3.40.1170.60">
    <property type="match status" value="1"/>
</dbReference>
<evidence type="ECO:0000259" key="5">
    <source>
        <dbReference type="PROSITE" id="PS50173"/>
    </source>
</evidence>
<keyword evidence="4" id="KW-0515">Mutator protein</keyword>
<dbReference type="InterPro" id="IPR050116">
    <property type="entry name" value="DNA_polymerase-Y"/>
</dbReference>
<dbReference type="InterPro" id="IPR017961">
    <property type="entry name" value="DNA_pol_Y-fam_little_finger"/>
</dbReference>
<dbReference type="GO" id="GO:0000287">
    <property type="term" value="F:magnesium ion binding"/>
    <property type="evidence" value="ECO:0007669"/>
    <property type="project" value="UniProtKB-UniRule"/>
</dbReference>
<dbReference type="GO" id="GO:0003887">
    <property type="term" value="F:DNA-directed DNA polymerase activity"/>
    <property type="evidence" value="ECO:0007669"/>
    <property type="project" value="UniProtKB-UniRule"/>
</dbReference>